<keyword evidence="12" id="KW-1185">Reference proteome</keyword>
<dbReference type="PROSITE" id="PS50102">
    <property type="entry name" value="RRM"/>
    <property type="match status" value="2"/>
</dbReference>
<organism evidence="11 12">
    <name type="scientific">Dipteronia dyeriana</name>
    <dbReference type="NCBI Taxonomy" id="168575"/>
    <lineage>
        <taxon>Eukaryota</taxon>
        <taxon>Viridiplantae</taxon>
        <taxon>Streptophyta</taxon>
        <taxon>Embryophyta</taxon>
        <taxon>Tracheophyta</taxon>
        <taxon>Spermatophyta</taxon>
        <taxon>Magnoliopsida</taxon>
        <taxon>eudicotyledons</taxon>
        <taxon>Gunneridae</taxon>
        <taxon>Pentapetalae</taxon>
        <taxon>rosids</taxon>
        <taxon>malvids</taxon>
        <taxon>Sapindales</taxon>
        <taxon>Sapindaceae</taxon>
        <taxon>Hippocastanoideae</taxon>
        <taxon>Acereae</taxon>
        <taxon>Dipteronia</taxon>
    </lineage>
</organism>
<evidence type="ECO:0000313" key="11">
    <source>
        <dbReference type="EMBL" id="KAK2655370.1"/>
    </source>
</evidence>
<sequence length="327" mass="36123">MSSSSPSMVASSKLSNLYSHHSLTHLATHFPPFSSKPNSLKLKLKLHNPTSLLVSLFPFPRLAATFDSYHFTQETQEYPDDDDEEEAVTTEEEEEPNVSRSGEEARLYVGNLPYTMTSSQLSEVFGEAGRVLSAQIVYDRVTDRSRGFGFITMRSMEEAKEAIRLFDGSQIGGRTVKMNFPEVPRGGERTIMGPKLQRGGERNVMEPRIQNSYHGYIDSPHKIYAGNLGWGLSSQGLRDVFADQPGLLSAKVIYERDSGRSRGFGFVSFETAEDAESALNALNGVDVEGRPLRLNIAAERASSPPPTMERNTESILDSSELLSSISS</sequence>
<dbReference type="InterPro" id="IPR000504">
    <property type="entry name" value="RRM_dom"/>
</dbReference>
<evidence type="ECO:0000256" key="8">
    <source>
        <dbReference type="PROSITE-ProRule" id="PRU00176"/>
    </source>
</evidence>
<dbReference type="GO" id="GO:1990904">
    <property type="term" value="C:ribonucleoprotein complex"/>
    <property type="evidence" value="ECO:0007669"/>
    <property type="project" value="UniProtKB-KW"/>
</dbReference>
<keyword evidence="4" id="KW-0507">mRNA processing</keyword>
<evidence type="ECO:0000256" key="6">
    <source>
        <dbReference type="ARBA" id="ARBA00022884"/>
    </source>
</evidence>
<dbReference type="InterPro" id="IPR050502">
    <property type="entry name" value="Euk_RNA-bind_prot"/>
</dbReference>
<feature type="compositionally biased region" description="Low complexity" evidence="9">
    <location>
        <begin position="313"/>
        <end position="327"/>
    </location>
</feature>
<reference evidence="11" key="1">
    <citation type="journal article" date="2023" name="Plant J.">
        <title>Genome sequences and population genomics provide insights into the demographic history, inbreeding, and mutation load of two 'living fossil' tree species of Dipteronia.</title>
        <authorList>
            <person name="Feng Y."/>
            <person name="Comes H.P."/>
            <person name="Chen J."/>
            <person name="Zhu S."/>
            <person name="Lu R."/>
            <person name="Zhang X."/>
            <person name="Li P."/>
            <person name="Qiu J."/>
            <person name="Olsen K.M."/>
            <person name="Qiu Y."/>
        </authorList>
    </citation>
    <scope>NUCLEOTIDE SEQUENCE</scope>
    <source>
        <strain evidence="11">KIB01</strain>
    </source>
</reference>
<feature type="region of interest" description="Disordered" evidence="9">
    <location>
        <begin position="75"/>
        <end position="104"/>
    </location>
</feature>
<dbReference type="Gene3D" id="3.30.70.330">
    <property type="match status" value="2"/>
</dbReference>
<name>A0AAD9X9R9_9ROSI</name>
<dbReference type="InterPro" id="IPR012677">
    <property type="entry name" value="Nucleotide-bd_a/b_plait_sf"/>
</dbReference>
<dbReference type="Proteomes" id="UP001280121">
    <property type="component" value="Unassembled WGS sequence"/>
</dbReference>
<dbReference type="EMBL" id="JANJYI010000003">
    <property type="protein sequence ID" value="KAK2655370.1"/>
    <property type="molecule type" value="Genomic_DNA"/>
</dbReference>
<gene>
    <name evidence="11" type="ORF">Ddye_008422</name>
</gene>
<keyword evidence="5" id="KW-0677">Repeat</keyword>
<keyword evidence="7" id="KW-0687">Ribonucleoprotein</keyword>
<dbReference type="PANTHER" id="PTHR48025:SF11">
    <property type="entry name" value="RNA-BINDING PROTEIN CP33, CHLOROPLASTIC"/>
    <property type="match status" value="1"/>
</dbReference>
<keyword evidence="6 8" id="KW-0694">RNA-binding</keyword>
<dbReference type="SMART" id="SM00360">
    <property type="entry name" value="RRM"/>
    <property type="match status" value="2"/>
</dbReference>
<dbReference type="CDD" id="cd21608">
    <property type="entry name" value="RRM2_NsCP33_like"/>
    <property type="match status" value="1"/>
</dbReference>
<dbReference type="SUPFAM" id="SSF54928">
    <property type="entry name" value="RNA-binding domain, RBD"/>
    <property type="match status" value="1"/>
</dbReference>
<comment type="caution">
    <text evidence="11">The sequence shown here is derived from an EMBL/GenBank/DDBJ whole genome shotgun (WGS) entry which is preliminary data.</text>
</comment>
<dbReference type="GO" id="GO:1901259">
    <property type="term" value="P:chloroplast rRNA processing"/>
    <property type="evidence" value="ECO:0007669"/>
    <property type="project" value="TreeGrafter"/>
</dbReference>
<dbReference type="InterPro" id="IPR035979">
    <property type="entry name" value="RBD_domain_sf"/>
</dbReference>
<evidence type="ECO:0000256" key="4">
    <source>
        <dbReference type="ARBA" id="ARBA00022664"/>
    </source>
</evidence>
<evidence type="ECO:0000256" key="7">
    <source>
        <dbReference type="ARBA" id="ARBA00023274"/>
    </source>
</evidence>
<keyword evidence="2" id="KW-0150">Chloroplast</keyword>
<protein>
    <recommendedName>
        <fullName evidence="10">RRM domain-containing protein</fullName>
    </recommendedName>
</protein>
<evidence type="ECO:0000313" key="12">
    <source>
        <dbReference type="Proteomes" id="UP001280121"/>
    </source>
</evidence>
<dbReference type="GO" id="GO:0003729">
    <property type="term" value="F:mRNA binding"/>
    <property type="evidence" value="ECO:0007669"/>
    <property type="project" value="TreeGrafter"/>
</dbReference>
<evidence type="ECO:0000259" key="10">
    <source>
        <dbReference type="PROSITE" id="PS50102"/>
    </source>
</evidence>
<dbReference type="InterPro" id="IPR048289">
    <property type="entry name" value="RRM2_NsCP33-like"/>
</dbReference>
<evidence type="ECO:0000256" key="1">
    <source>
        <dbReference type="ARBA" id="ARBA00004229"/>
    </source>
</evidence>
<feature type="domain" description="RRM" evidence="10">
    <location>
        <begin position="221"/>
        <end position="299"/>
    </location>
</feature>
<accession>A0AAD9X9R9</accession>
<proteinExistence type="predicted"/>
<feature type="compositionally biased region" description="Acidic residues" evidence="9">
    <location>
        <begin position="77"/>
        <end position="96"/>
    </location>
</feature>
<dbReference type="FunFam" id="3.30.70.330:FF:000698">
    <property type="entry name" value="33 kDa ribonucleoprotein, chloroplastic"/>
    <property type="match status" value="1"/>
</dbReference>
<evidence type="ECO:0000256" key="9">
    <source>
        <dbReference type="SAM" id="MobiDB-lite"/>
    </source>
</evidence>
<dbReference type="GO" id="GO:0009535">
    <property type="term" value="C:chloroplast thylakoid membrane"/>
    <property type="evidence" value="ECO:0007669"/>
    <property type="project" value="TreeGrafter"/>
</dbReference>
<dbReference type="PANTHER" id="PTHR48025">
    <property type="entry name" value="OS02G0815200 PROTEIN"/>
    <property type="match status" value="1"/>
</dbReference>
<evidence type="ECO:0000256" key="5">
    <source>
        <dbReference type="ARBA" id="ARBA00022737"/>
    </source>
</evidence>
<comment type="subcellular location">
    <subcellularLocation>
        <location evidence="1">Plastid</location>
        <location evidence="1">Chloroplast</location>
    </subcellularLocation>
</comment>
<feature type="region of interest" description="Disordered" evidence="9">
    <location>
        <begin position="298"/>
        <end position="327"/>
    </location>
</feature>
<dbReference type="Pfam" id="PF00076">
    <property type="entry name" value="RRM_1"/>
    <property type="match status" value="2"/>
</dbReference>
<dbReference type="AlphaFoldDB" id="A0AAD9X9R9"/>
<evidence type="ECO:0000256" key="3">
    <source>
        <dbReference type="ARBA" id="ARBA00022640"/>
    </source>
</evidence>
<evidence type="ECO:0000256" key="2">
    <source>
        <dbReference type="ARBA" id="ARBA00022528"/>
    </source>
</evidence>
<dbReference type="CDD" id="cd21609">
    <property type="entry name" value="RRM1_PSRP2_like"/>
    <property type="match status" value="1"/>
</dbReference>
<dbReference type="GO" id="GO:0006397">
    <property type="term" value="P:mRNA processing"/>
    <property type="evidence" value="ECO:0007669"/>
    <property type="project" value="UniProtKB-KW"/>
</dbReference>
<keyword evidence="3" id="KW-0934">Plastid</keyword>
<feature type="domain" description="RRM" evidence="10">
    <location>
        <begin position="105"/>
        <end position="183"/>
    </location>
</feature>